<dbReference type="RefSeq" id="WP_344132998.1">
    <property type="nucleotide sequence ID" value="NZ_BAAALT010000105.1"/>
</dbReference>
<reference evidence="1 2" key="1">
    <citation type="journal article" date="2019" name="Int. J. Syst. Evol. Microbiol.">
        <title>The Global Catalogue of Microorganisms (GCM) 10K type strain sequencing project: providing services to taxonomists for standard genome sequencing and annotation.</title>
        <authorList>
            <consortium name="The Broad Institute Genomics Platform"/>
            <consortium name="The Broad Institute Genome Sequencing Center for Infectious Disease"/>
            <person name="Wu L."/>
            <person name="Ma J."/>
        </authorList>
    </citation>
    <scope>NUCLEOTIDE SEQUENCE [LARGE SCALE GENOMIC DNA]</scope>
    <source>
        <strain evidence="1 2">JCM 13250</strain>
    </source>
</reference>
<proteinExistence type="predicted"/>
<evidence type="ECO:0000313" key="1">
    <source>
        <dbReference type="EMBL" id="GAA1811020.1"/>
    </source>
</evidence>
<protein>
    <submittedName>
        <fullName evidence="1">Uncharacterized protein</fullName>
    </submittedName>
</protein>
<accession>A0ABN2M694</accession>
<keyword evidence="2" id="KW-1185">Reference proteome</keyword>
<evidence type="ECO:0000313" key="2">
    <source>
        <dbReference type="Proteomes" id="UP001500218"/>
    </source>
</evidence>
<name>A0ABN2M694_9ACTN</name>
<dbReference type="Proteomes" id="UP001500218">
    <property type="component" value="Unassembled WGS sequence"/>
</dbReference>
<dbReference type="EMBL" id="BAAALT010000105">
    <property type="protein sequence ID" value="GAA1811020.1"/>
    <property type="molecule type" value="Genomic_DNA"/>
</dbReference>
<organism evidence="1 2">
    <name type="scientific">Luedemannella flava</name>
    <dbReference type="NCBI Taxonomy" id="349316"/>
    <lineage>
        <taxon>Bacteria</taxon>
        <taxon>Bacillati</taxon>
        <taxon>Actinomycetota</taxon>
        <taxon>Actinomycetes</taxon>
        <taxon>Micromonosporales</taxon>
        <taxon>Micromonosporaceae</taxon>
        <taxon>Luedemannella</taxon>
    </lineage>
</organism>
<comment type="caution">
    <text evidence="1">The sequence shown here is derived from an EMBL/GenBank/DDBJ whole genome shotgun (WGS) entry which is preliminary data.</text>
</comment>
<sequence>MLSPEQLLEKCKAVAQAFAKGHVCKTLLDQAVTDEERAPLQTQFEQWDERVTQLWAELTAAVNSALPPTLLVFPDPNAAIYVPSSTDIEIRGRHAERAVAIRLNAAQATAIGTTLIALAAALTDRTDGHVAAILPAIPTAPPGQPIRTA</sequence>
<gene>
    <name evidence="1" type="ORF">GCM10009682_35750</name>
</gene>